<dbReference type="Proteomes" id="UP001590951">
    <property type="component" value="Unassembled WGS sequence"/>
</dbReference>
<dbReference type="PANTHER" id="PTHR43364:SF4">
    <property type="entry name" value="NAD(P)-LINKED OXIDOREDUCTASE SUPERFAMILY PROTEIN"/>
    <property type="match status" value="1"/>
</dbReference>
<sequence length="257" mass="28576">MRFHCGKYERACILLRILGFQSASSAKAAGKGFTTDTKIKVRRDDPGHGSLKKEAIDESVANSPEVLSVGQVNVLYCHTPDTVTPVEETAAALHDHFSRGHCKKIGLSNYTVGQVEEFVSVCQKNGWVKPTIYQGQYNTVCRKREKELLPLLRKPGISFLAHSPLAGGFLTGNFSIGNDVSGTWLAEDNPGSEIFKKMYDKQVMNLAIKDLHAFLQQRDISLAEASLRRLYHHSALGTEDGLILGGPQRWHRLRRMV</sequence>
<gene>
    <name evidence="3" type="ORF">ABVK25_002600</name>
</gene>
<evidence type="ECO:0000313" key="4">
    <source>
        <dbReference type="Proteomes" id="UP001590951"/>
    </source>
</evidence>
<evidence type="ECO:0000256" key="1">
    <source>
        <dbReference type="ARBA" id="ARBA00023002"/>
    </source>
</evidence>
<accession>A0ABR4BGB8</accession>
<evidence type="ECO:0000259" key="2">
    <source>
        <dbReference type="Pfam" id="PF00248"/>
    </source>
</evidence>
<dbReference type="Gene3D" id="3.20.20.100">
    <property type="entry name" value="NADP-dependent oxidoreductase domain"/>
    <property type="match status" value="1"/>
</dbReference>
<dbReference type="SUPFAM" id="SSF51430">
    <property type="entry name" value="NAD(P)-linked oxidoreductase"/>
    <property type="match status" value="1"/>
</dbReference>
<dbReference type="EMBL" id="JBHFEH010000006">
    <property type="protein sequence ID" value="KAL2056861.1"/>
    <property type="molecule type" value="Genomic_DNA"/>
</dbReference>
<feature type="domain" description="NADP-dependent oxidoreductase" evidence="2">
    <location>
        <begin position="36"/>
        <end position="234"/>
    </location>
</feature>
<evidence type="ECO:0000313" key="3">
    <source>
        <dbReference type="EMBL" id="KAL2056861.1"/>
    </source>
</evidence>
<comment type="caution">
    <text evidence="3">The sequence shown here is derived from an EMBL/GenBank/DDBJ whole genome shotgun (WGS) entry which is preliminary data.</text>
</comment>
<protein>
    <recommendedName>
        <fullName evidence="2">NADP-dependent oxidoreductase domain-containing protein</fullName>
    </recommendedName>
</protein>
<dbReference type="PANTHER" id="PTHR43364">
    <property type="entry name" value="NADH-SPECIFIC METHYLGLYOXAL REDUCTASE-RELATED"/>
    <property type="match status" value="1"/>
</dbReference>
<proteinExistence type="predicted"/>
<reference evidence="3 4" key="1">
    <citation type="submission" date="2024-09" db="EMBL/GenBank/DDBJ databases">
        <title>Rethinking Asexuality: The Enigmatic Case of Functional Sexual Genes in Lepraria (Stereocaulaceae).</title>
        <authorList>
            <person name="Doellman M."/>
            <person name="Sun Y."/>
            <person name="Barcenas-Pena A."/>
            <person name="Lumbsch H.T."/>
            <person name="Grewe F."/>
        </authorList>
    </citation>
    <scope>NUCLEOTIDE SEQUENCE [LARGE SCALE GENOMIC DNA]</scope>
    <source>
        <strain evidence="3 4">Grewe 0041</strain>
    </source>
</reference>
<keyword evidence="4" id="KW-1185">Reference proteome</keyword>
<dbReference type="Pfam" id="PF00248">
    <property type="entry name" value="Aldo_ket_red"/>
    <property type="match status" value="1"/>
</dbReference>
<dbReference type="InterPro" id="IPR023210">
    <property type="entry name" value="NADP_OxRdtase_dom"/>
</dbReference>
<name>A0ABR4BGB8_9LECA</name>
<organism evidence="3 4">
    <name type="scientific">Lepraria finkii</name>
    <dbReference type="NCBI Taxonomy" id="1340010"/>
    <lineage>
        <taxon>Eukaryota</taxon>
        <taxon>Fungi</taxon>
        <taxon>Dikarya</taxon>
        <taxon>Ascomycota</taxon>
        <taxon>Pezizomycotina</taxon>
        <taxon>Lecanoromycetes</taxon>
        <taxon>OSLEUM clade</taxon>
        <taxon>Lecanoromycetidae</taxon>
        <taxon>Lecanorales</taxon>
        <taxon>Lecanorineae</taxon>
        <taxon>Stereocaulaceae</taxon>
        <taxon>Lepraria</taxon>
    </lineage>
</organism>
<keyword evidence="1" id="KW-0560">Oxidoreductase</keyword>
<dbReference type="InterPro" id="IPR050523">
    <property type="entry name" value="AKR_Detox_Biosynth"/>
</dbReference>
<dbReference type="InterPro" id="IPR036812">
    <property type="entry name" value="NAD(P)_OxRdtase_dom_sf"/>
</dbReference>